<feature type="domain" description="TerD" evidence="2">
    <location>
        <begin position="536"/>
        <end position="681"/>
    </location>
</feature>
<dbReference type="GO" id="GO:0003677">
    <property type="term" value="F:DNA binding"/>
    <property type="evidence" value="ECO:0007669"/>
    <property type="project" value="InterPro"/>
</dbReference>
<dbReference type="Pfam" id="PF02342">
    <property type="entry name" value="TerD"/>
    <property type="match status" value="1"/>
</dbReference>
<reference evidence="4" key="2">
    <citation type="submission" date="2020-09" db="EMBL/GenBank/DDBJ databases">
        <authorList>
            <person name="Sun Q."/>
            <person name="Ohkuma M."/>
        </authorList>
    </citation>
    <scope>NUCLEOTIDE SEQUENCE</scope>
    <source>
        <strain evidence="4">JCM 4335</strain>
    </source>
</reference>
<dbReference type="Gene3D" id="2.60.60.30">
    <property type="entry name" value="sav2460 like domains"/>
    <property type="match status" value="1"/>
</dbReference>
<feature type="compositionally biased region" description="Basic and acidic residues" evidence="1">
    <location>
        <begin position="47"/>
        <end position="60"/>
    </location>
</feature>
<accession>A0A918AZR6</accession>
<feature type="region of interest" description="Disordered" evidence="1">
    <location>
        <begin position="504"/>
        <end position="526"/>
    </location>
</feature>
<dbReference type="EMBL" id="BMSV01000004">
    <property type="protein sequence ID" value="GGQ04340.1"/>
    <property type="molecule type" value="Genomic_DNA"/>
</dbReference>
<feature type="domain" description="Restriction endonuclease type IV Mrr" evidence="3">
    <location>
        <begin position="384"/>
        <end position="496"/>
    </location>
</feature>
<dbReference type="AlphaFoldDB" id="A0A918AZR6"/>
<dbReference type="InterPro" id="IPR007560">
    <property type="entry name" value="Restrct_endonuc_IV_Mrr"/>
</dbReference>
<keyword evidence="5" id="KW-1185">Reference proteome</keyword>
<dbReference type="SUPFAM" id="SSF52980">
    <property type="entry name" value="Restriction endonuclease-like"/>
    <property type="match status" value="1"/>
</dbReference>
<dbReference type="PANTHER" id="PTHR30015:SF7">
    <property type="entry name" value="TYPE IV METHYL-DIRECTED RESTRICTION ENZYME ECOKMRR"/>
    <property type="match status" value="1"/>
</dbReference>
<dbReference type="CDD" id="cd06974">
    <property type="entry name" value="TerD_like"/>
    <property type="match status" value="1"/>
</dbReference>
<dbReference type="GO" id="GO:0015666">
    <property type="term" value="F:restriction endodeoxyribonuclease activity"/>
    <property type="evidence" value="ECO:0007669"/>
    <property type="project" value="TreeGrafter"/>
</dbReference>
<name>A0A918AZR6_9ACTN</name>
<feature type="region of interest" description="Disordered" evidence="1">
    <location>
        <begin position="18"/>
        <end position="60"/>
    </location>
</feature>
<protein>
    <recommendedName>
        <fullName evidence="6">Restriction endonuclease</fullName>
    </recommendedName>
</protein>
<dbReference type="InterPro" id="IPR052906">
    <property type="entry name" value="Type_IV_Methyl-Rstrct_Enzyme"/>
</dbReference>
<proteinExistence type="predicted"/>
<evidence type="ECO:0000256" key="1">
    <source>
        <dbReference type="SAM" id="MobiDB-lite"/>
    </source>
</evidence>
<evidence type="ECO:0000259" key="2">
    <source>
        <dbReference type="Pfam" id="PF02342"/>
    </source>
</evidence>
<dbReference type="RefSeq" id="WP_189532638.1">
    <property type="nucleotide sequence ID" value="NZ_BMSV01000004.1"/>
</dbReference>
<evidence type="ECO:0008006" key="6">
    <source>
        <dbReference type="Google" id="ProtNLM"/>
    </source>
</evidence>
<comment type="caution">
    <text evidence="4">The sequence shown here is derived from an EMBL/GenBank/DDBJ whole genome shotgun (WGS) entry which is preliminary data.</text>
</comment>
<dbReference type="GO" id="GO:0009307">
    <property type="term" value="P:DNA restriction-modification system"/>
    <property type="evidence" value="ECO:0007669"/>
    <property type="project" value="InterPro"/>
</dbReference>
<evidence type="ECO:0000313" key="4">
    <source>
        <dbReference type="EMBL" id="GGQ04340.1"/>
    </source>
</evidence>
<gene>
    <name evidence="4" type="ORF">GCM10010249_23430</name>
</gene>
<dbReference type="PANTHER" id="PTHR30015">
    <property type="entry name" value="MRR RESTRICTION SYSTEM PROTEIN"/>
    <property type="match status" value="1"/>
</dbReference>
<reference evidence="4" key="1">
    <citation type="journal article" date="2014" name="Int. J. Syst. Evol. Microbiol.">
        <title>Complete genome sequence of Corynebacterium casei LMG S-19264T (=DSM 44701T), isolated from a smear-ripened cheese.</title>
        <authorList>
            <consortium name="US DOE Joint Genome Institute (JGI-PGF)"/>
            <person name="Walter F."/>
            <person name="Albersmeier A."/>
            <person name="Kalinowski J."/>
            <person name="Ruckert C."/>
        </authorList>
    </citation>
    <scope>NUCLEOTIDE SEQUENCE</scope>
    <source>
        <strain evidence="4">JCM 4335</strain>
    </source>
</reference>
<evidence type="ECO:0000313" key="5">
    <source>
        <dbReference type="Proteomes" id="UP000654123"/>
    </source>
</evidence>
<dbReference type="InterPro" id="IPR011335">
    <property type="entry name" value="Restrct_endonuc-II-like"/>
</dbReference>
<dbReference type="Proteomes" id="UP000654123">
    <property type="component" value="Unassembled WGS sequence"/>
</dbReference>
<dbReference type="Pfam" id="PF04471">
    <property type="entry name" value="Mrr_cat"/>
    <property type="match status" value="1"/>
</dbReference>
<organism evidence="4 5">
    <name type="scientific">Streptomyces roseolilacinus</name>
    <dbReference type="NCBI Taxonomy" id="66904"/>
    <lineage>
        <taxon>Bacteria</taxon>
        <taxon>Bacillati</taxon>
        <taxon>Actinomycetota</taxon>
        <taxon>Actinomycetes</taxon>
        <taxon>Kitasatosporales</taxon>
        <taxon>Streptomycetaceae</taxon>
        <taxon>Streptomyces</taxon>
    </lineage>
</organism>
<evidence type="ECO:0000259" key="3">
    <source>
        <dbReference type="Pfam" id="PF04471"/>
    </source>
</evidence>
<feature type="compositionally biased region" description="Basic and acidic residues" evidence="1">
    <location>
        <begin position="23"/>
        <end position="40"/>
    </location>
</feature>
<dbReference type="InterPro" id="IPR011856">
    <property type="entry name" value="tRNA_endonuc-like_dom_sf"/>
</dbReference>
<dbReference type="InterPro" id="IPR003325">
    <property type="entry name" value="TerD"/>
</dbReference>
<feature type="region of interest" description="Disordered" evidence="1">
    <location>
        <begin position="353"/>
        <end position="383"/>
    </location>
</feature>
<dbReference type="Gene3D" id="3.40.1350.10">
    <property type="match status" value="1"/>
</dbReference>
<sequence length="686" mass="75156">MSRRSTGLVGVWAEMQRQQQRQLEADARRRREQERQERAYQRRVAQSHREYRQAEARRRTEELDARVASLRGLLAAGCRAPAFRAASLLRAEEVQPFSPGPLAHPVPLPNPHHYQAQGGWTASRRAQAEAEARARFEHDLHAARAAEAQRLHQLEAYRREYEQWAEARRSEVRRHNAGIAEVTEGVRRRDPESVVAYFSAALYASTAWPEGFPRQVSAAYDAAARQLVLDWEMPGPEVVPETKSVRYMPGTDQDKETPRPVGQRRALYREVLAQCALLVLHELFAADESAALDAVALNGFVDAPDPATGRRTHIHLVTVMAPRSTFTGLRLEQVDAVSCLTDALRGQLAARPDQLSPVRPGRRPQEVGDQVVTHGDGGEEPDLYEMDPLAFESLVAELFRAMGMQAVTTQRSNDGGVDVDALDPAPIRGGKIVVQVKRYRNTVPPTAVRDLYGTVQDVGANKGVLVTTSKFGPGSHTFAHGKPLELVSGSELVDLLHRHGLRGRLGGAGRAAPARPAPPGPGARPDDSNVLGMSWSGDVALDVCALVCRGTRVLSDDHFVFYNNPQTPDGSVGALPAAPPDRAAIRVSFEALPEEADRFVLVAAVDPETDPEADLSGFTDARIRLLDPAMTEIGRLEVSDGRPGETALVLGSFRRRPNGDWDFVLGGRGYTGGLEQLLRDHGVEVE</sequence>